<dbReference type="Proteomes" id="UP000285232">
    <property type="component" value="Unassembled WGS sequence"/>
</dbReference>
<dbReference type="EMBL" id="RAHX01000001">
    <property type="protein sequence ID" value="RJY08006.1"/>
    <property type="molecule type" value="Genomic_DNA"/>
</dbReference>
<reference evidence="2 3" key="1">
    <citation type="journal article" date="2017" name="Int. J. Syst. Evol. Microbiol.">
        <title>Erythrobacter aquimixticola sp. nov., isolated from the junction between the ocean and a freshwater spring.</title>
        <authorList>
            <person name="Park S."/>
            <person name="Jung Y.T."/>
            <person name="Choi S.J."/>
            <person name="Yoon J.H."/>
        </authorList>
    </citation>
    <scope>NUCLEOTIDE SEQUENCE [LARGE SCALE GENOMIC DNA]</scope>
    <source>
        <strain evidence="2 3">JSSK-14</strain>
    </source>
</reference>
<name>A0A419RQG5_9SPHN</name>
<dbReference type="Pfam" id="PF21777">
    <property type="entry name" value="SDR-like"/>
    <property type="match status" value="1"/>
</dbReference>
<protein>
    <recommendedName>
        <fullName evidence="1">Short chain dehydrogenase-like proteobacteria domain-containing protein</fullName>
    </recommendedName>
</protein>
<feature type="domain" description="Short chain dehydrogenase-like proteobacteria" evidence="1">
    <location>
        <begin position="7"/>
        <end position="99"/>
    </location>
</feature>
<gene>
    <name evidence="2" type="ORF">D6201_00340</name>
</gene>
<proteinExistence type="predicted"/>
<evidence type="ECO:0000259" key="1">
    <source>
        <dbReference type="Pfam" id="PF21777"/>
    </source>
</evidence>
<dbReference type="InterPro" id="IPR048623">
    <property type="entry name" value="SDR-like_proteobact"/>
</dbReference>
<dbReference type="OrthoDB" id="7409402at2"/>
<accession>A0A419RQG5</accession>
<dbReference type="AlphaFoldDB" id="A0A419RQG5"/>
<evidence type="ECO:0000313" key="2">
    <source>
        <dbReference type="EMBL" id="RJY08006.1"/>
    </source>
</evidence>
<sequence>MSAHRLEARGLPEAPLDAAAAFSTRLVAEARALAPGDLVILFDHADHTHDSWRRAAVEELAREGVPGRVNAVVGPAGEGLEQAATYLERAPGVTGQIFSLA</sequence>
<evidence type="ECO:0000313" key="3">
    <source>
        <dbReference type="Proteomes" id="UP000285232"/>
    </source>
</evidence>
<comment type="caution">
    <text evidence="2">The sequence shown here is derived from an EMBL/GenBank/DDBJ whole genome shotgun (WGS) entry which is preliminary data.</text>
</comment>
<keyword evidence="3" id="KW-1185">Reference proteome</keyword>
<organism evidence="2 3">
    <name type="scientific">Aurantiacibacter aquimixticola</name>
    <dbReference type="NCBI Taxonomy" id="1958945"/>
    <lineage>
        <taxon>Bacteria</taxon>
        <taxon>Pseudomonadati</taxon>
        <taxon>Pseudomonadota</taxon>
        <taxon>Alphaproteobacteria</taxon>
        <taxon>Sphingomonadales</taxon>
        <taxon>Erythrobacteraceae</taxon>
        <taxon>Aurantiacibacter</taxon>
    </lineage>
</organism>
<dbReference type="RefSeq" id="WP_120046896.1">
    <property type="nucleotide sequence ID" value="NZ_RAHX01000001.1"/>
</dbReference>